<gene>
    <name evidence="2" type="ORF">AVDCRST_MAG42-173</name>
</gene>
<reference evidence="2" key="1">
    <citation type="submission" date="2020-02" db="EMBL/GenBank/DDBJ databases">
        <authorList>
            <person name="Meier V. D."/>
        </authorList>
    </citation>
    <scope>NUCLEOTIDE SEQUENCE</scope>
    <source>
        <strain evidence="2">AVDCRST_MAG42</strain>
    </source>
</reference>
<dbReference type="AlphaFoldDB" id="A0A6J4H881"/>
<evidence type="ECO:0000313" key="2">
    <source>
        <dbReference type="EMBL" id="CAA9215044.1"/>
    </source>
</evidence>
<protein>
    <submittedName>
        <fullName evidence="2">Uncharacterized protein</fullName>
    </submittedName>
</protein>
<feature type="region of interest" description="Disordered" evidence="1">
    <location>
        <begin position="36"/>
        <end position="59"/>
    </location>
</feature>
<sequence length="74" mass="8421">KRPVLKRPPPRPSMPCSRWRRHTSIAGWSCSSPRWTRISPARKPRRPKAAPSASPIPSPAAWACCRRARCFCSR</sequence>
<accession>A0A6J4H881</accession>
<organism evidence="2">
    <name type="scientific">uncultured Chthoniobacterales bacterium</name>
    <dbReference type="NCBI Taxonomy" id="1836801"/>
    <lineage>
        <taxon>Bacteria</taxon>
        <taxon>Pseudomonadati</taxon>
        <taxon>Verrucomicrobiota</taxon>
        <taxon>Spartobacteria</taxon>
        <taxon>Chthoniobacterales</taxon>
        <taxon>environmental samples</taxon>
    </lineage>
</organism>
<evidence type="ECO:0000256" key="1">
    <source>
        <dbReference type="SAM" id="MobiDB-lite"/>
    </source>
</evidence>
<name>A0A6J4H881_9BACT</name>
<proteinExistence type="predicted"/>
<feature type="non-terminal residue" evidence="2">
    <location>
        <position position="74"/>
    </location>
</feature>
<dbReference type="EMBL" id="CADCTA010000014">
    <property type="protein sequence ID" value="CAA9215044.1"/>
    <property type="molecule type" value="Genomic_DNA"/>
</dbReference>
<feature type="compositionally biased region" description="Low complexity" evidence="1">
    <location>
        <begin position="49"/>
        <end position="59"/>
    </location>
</feature>
<feature type="non-terminal residue" evidence="2">
    <location>
        <position position="1"/>
    </location>
</feature>